<reference evidence="2 3" key="1">
    <citation type="submission" date="2018-08" db="EMBL/GenBank/DDBJ databases">
        <title>Streptomyces NEAU-D10 sp. nov., a novel Actinomycete isolated from soil.</title>
        <authorList>
            <person name="Jin L."/>
        </authorList>
    </citation>
    <scope>NUCLEOTIDE SEQUENCE [LARGE SCALE GENOMIC DNA]</scope>
    <source>
        <strain evidence="2 3">NEAU-D10</strain>
    </source>
</reference>
<dbReference type="AlphaFoldDB" id="A0A371QBU8"/>
<dbReference type="Proteomes" id="UP000262477">
    <property type="component" value="Unassembled WGS sequence"/>
</dbReference>
<organism evidence="2 3">
    <name type="scientific">Streptomyces inhibens</name>
    <dbReference type="NCBI Taxonomy" id="2293571"/>
    <lineage>
        <taxon>Bacteria</taxon>
        <taxon>Bacillati</taxon>
        <taxon>Actinomycetota</taxon>
        <taxon>Actinomycetes</taxon>
        <taxon>Kitasatosporales</taxon>
        <taxon>Streptomycetaceae</taxon>
        <taxon>Streptomyces</taxon>
    </lineage>
</organism>
<comment type="caution">
    <text evidence="2">The sequence shown here is derived from an EMBL/GenBank/DDBJ whole genome shotgun (WGS) entry which is preliminary data.</text>
</comment>
<protein>
    <submittedName>
        <fullName evidence="2">Uncharacterized protein</fullName>
    </submittedName>
</protein>
<name>A0A371QBU8_STRIH</name>
<evidence type="ECO:0000313" key="2">
    <source>
        <dbReference type="EMBL" id="REK92191.1"/>
    </source>
</evidence>
<gene>
    <name evidence="2" type="ORF">DY245_00240</name>
</gene>
<keyword evidence="3" id="KW-1185">Reference proteome</keyword>
<accession>A0A371QBU8</accession>
<sequence>GGVAAVLGCRAVVVAGGVAAVDCGGRPAARGGREPGCREARSSGCSDTASVVAVRGGPTVSGSGAPAAWAWLVDGLFCSAVTVRPPPTRAKAVAAMARRRCFFHRASCRRRAARPCPVGAVVSSKLPAASAPGSSATASAEAPLPIAGASER</sequence>
<dbReference type="EMBL" id="QUAC01000003">
    <property type="protein sequence ID" value="REK92191.1"/>
    <property type="molecule type" value="Genomic_DNA"/>
</dbReference>
<feature type="compositionally biased region" description="Low complexity" evidence="1">
    <location>
        <begin position="127"/>
        <end position="143"/>
    </location>
</feature>
<feature type="non-terminal residue" evidence="2">
    <location>
        <position position="1"/>
    </location>
</feature>
<proteinExistence type="predicted"/>
<evidence type="ECO:0000256" key="1">
    <source>
        <dbReference type="SAM" id="MobiDB-lite"/>
    </source>
</evidence>
<feature type="region of interest" description="Disordered" evidence="1">
    <location>
        <begin position="127"/>
        <end position="152"/>
    </location>
</feature>
<evidence type="ECO:0000313" key="3">
    <source>
        <dbReference type="Proteomes" id="UP000262477"/>
    </source>
</evidence>